<gene>
    <name evidence="2" type="ORF">SFB21_2381</name>
</gene>
<evidence type="ECO:0008006" key="4">
    <source>
        <dbReference type="Google" id="ProtNLM"/>
    </source>
</evidence>
<sequence length="367" mass="41447">MYLRFLCLCACSAAAAQCFAAPNDPFLSAKDFNAKYTSPLQMTLAVDAVNDSIDFLNMRQSEGITDKSAGDYQGFHLSAKYDLNPQWSIEGTYWHREIDYAQDTNKIQSGLLAARFTPNLNLNKNDAVSFRASFWGNTADSLTKSTPTKVNQRTLQKVNVEDPKDIQFQFDGIFSRKLDPMNQLNAFASIGYSKVEVNDLHIQASQQGCLMNININSQNQYAGSLAQPCNNGGITITKLDIKGYANEFGLDIQQDLNYESYFAGLGGSWNWRYKKFESQIAYQYQYLWRDKIDDRISNFGNTAIKDNHTLGAKFSYDFTPRVTGFMQGEIYQSNFVGQIPFLYNGVTASRLDKRYGLATLGINFHLF</sequence>
<proteinExistence type="predicted"/>
<keyword evidence="1" id="KW-0732">Signal</keyword>
<organism evidence="2 3">
    <name type="scientific">Acinetobacter bouvetii</name>
    <dbReference type="NCBI Taxonomy" id="202951"/>
    <lineage>
        <taxon>Bacteria</taxon>
        <taxon>Pseudomonadati</taxon>
        <taxon>Pseudomonadota</taxon>
        <taxon>Gammaproteobacteria</taxon>
        <taxon>Moraxellales</taxon>
        <taxon>Moraxellaceae</taxon>
        <taxon>Acinetobacter</taxon>
    </lineage>
</organism>
<dbReference type="Proteomes" id="UP000489961">
    <property type="component" value="Unassembled WGS sequence"/>
</dbReference>
<evidence type="ECO:0000313" key="2">
    <source>
        <dbReference type="EMBL" id="CAB1219202.1"/>
    </source>
</evidence>
<feature type="chain" id="PRO_5032764672" description="DUF3570 domain-containing protein" evidence="1">
    <location>
        <begin position="21"/>
        <end position="367"/>
    </location>
</feature>
<accession>A0A811GGT9</accession>
<evidence type="ECO:0000256" key="1">
    <source>
        <dbReference type="SAM" id="SignalP"/>
    </source>
</evidence>
<reference evidence="2 3" key="1">
    <citation type="submission" date="2020-02" db="EMBL/GenBank/DDBJ databases">
        <authorList>
            <person name="Chaudhuri R."/>
        </authorList>
    </citation>
    <scope>NUCLEOTIDE SEQUENCE [LARGE SCALE GENOMIC DNA]</scope>
    <source>
        <strain evidence="2">SFB21</strain>
    </source>
</reference>
<comment type="caution">
    <text evidence="2">The sequence shown here is derived from an EMBL/GenBank/DDBJ whole genome shotgun (WGS) entry which is preliminary data.</text>
</comment>
<dbReference type="AlphaFoldDB" id="A0A811GGT9"/>
<protein>
    <recommendedName>
        <fullName evidence="4">DUF3570 domain-containing protein</fullName>
    </recommendedName>
</protein>
<dbReference type="EMBL" id="CADDTS010000040">
    <property type="protein sequence ID" value="CAB1219202.1"/>
    <property type="molecule type" value="Genomic_DNA"/>
</dbReference>
<evidence type="ECO:0000313" key="3">
    <source>
        <dbReference type="Proteomes" id="UP000489961"/>
    </source>
</evidence>
<feature type="signal peptide" evidence="1">
    <location>
        <begin position="1"/>
        <end position="20"/>
    </location>
</feature>
<name>A0A811GGT9_9GAMM</name>